<proteinExistence type="inferred from homology"/>
<feature type="binding site" evidence="2">
    <location>
        <position position="79"/>
    </location>
    <ligand>
        <name>Fe cation</name>
        <dbReference type="ChEBI" id="CHEBI:24875"/>
        <note>catalytic</note>
    </ligand>
</feature>
<dbReference type="SUPFAM" id="SSF51182">
    <property type="entry name" value="RmlC-like cupins"/>
    <property type="match status" value="1"/>
</dbReference>
<dbReference type="Pfam" id="PF05995">
    <property type="entry name" value="CDO_I"/>
    <property type="match status" value="1"/>
</dbReference>
<feature type="binding site" evidence="2">
    <location>
        <position position="138"/>
    </location>
    <ligand>
        <name>Fe cation</name>
        <dbReference type="ChEBI" id="CHEBI:24875"/>
        <note>catalytic</note>
    </ligand>
</feature>
<evidence type="ECO:0000256" key="1">
    <source>
        <dbReference type="ARBA" id="ARBA00006622"/>
    </source>
</evidence>
<dbReference type="Gene3D" id="2.60.120.10">
    <property type="entry name" value="Jelly Rolls"/>
    <property type="match status" value="1"/>
</dbReference>
<dbReference type="Proteomes" id="UP000295244">
    <property type="component" value="Unassembled WGS sequence"/>
</dbReference>
<feature type="binding site" evidence="2">
    <location>
        <position position="81"/>
    </location>
    <ligand>
        <name>Fe cation</name>
        <dbReference type="ChEBI" id="CHEBI:24875"/>
        <note>catalytic</note>
    </ligand>
</feature>
<keyword evidence="4" id="KW-1185">Reference proteome</keyword>
<dbReference type="InterPro" id="IPR010300">
    <property type="entry name" value="CDO_1"/>
</dbReference>
<dbReference type="InterPro" id="IPR011051">
    <property type="entry name" value="RmlC_Cupin_sf"/>
</dbReference>
<evidence type="ECO:0000313" key="3">
    <source>
        <dbReference type="EMBL" id="TCJ16403.1"/>
    </source>
</evidence>
<dbReference type="AlphaFoldDB" id="A0A4R1BGS4"/>
<keyword evidence="2" id="KW-0479">Metal-binding</keyword>
<evidence type="ECO:0008006" key="5">
    <source>
        <dbReference type="Google" id="ProtNLM"/>
    </source>
</evidence>
<organism evidence="3 4">
    <name type="scientific">Rubrobacter taiwanensis</name>
    <dbReference type="NCBI Taxonomy" id="185139"/>
    <lineage>
        <taxon>Bacteria</taxon>
        <taxon>Bacillati</taxon>
        <taxon>Actinomycetota</taxon>
        <taxon>Rubrobacteria</taxon>
        <taxon>Rubrobacterales</taxon>
        <taxon>Rubrobacteraceae</taxon>
        <taxon>Rubrobacter</taxon>
    </lineage>
</organism>
<protein>
    <recommendedName>
        <fullName evidence="5">Cysteine dioxygenase</fullName>
    </recommendedName>
</protein>
<dbReference type="RefSeq" id="WP_132691401.1">
    <property type="nucleotide sequence ID" value="NZ_SKBU01000016.1"/>
</dbReference>
<dbReference type="CDD" id="cd10548">
    <property type="entry name" value="cupin_CDO"/>
    <property type="match status" value="1"/>
</dbReference>
<evidence type="ECO:0000313" key="4">
    <source>
        <dbReference type="Proteomes" id="UP000295244"/>
    </source>
</evidence>
<reference evidence="3 4" key="1">
    <citation type="submission" date="2019-03" db="EMBL/GenBank/DDBJ databases">
        <title>Whole genome sequence of a novel Rubrobacter taiwanensis strain, isolated from Yellowstone National Park.</title>
        <authorList>
            <person name="Freed S."/>
            <person name="Ramaley R.F."/>
            <person name="Kyndt J.A."/>
        </authorList>
    </citation>
    <scope>NUCLEOTIDE SEQUENCE [LARGE SCALE GENOMIC DNA]</scope>
    <source>
        <strain evidence="3 4">Yellowstone</strain>
    </source>
</reference>
<name>A0A4R1BGS4_9ACTN</name>
<dbReference type="GO" id="GO:0005506">
    <property type="term" value="F:iron ion binding"/>
    <property type="evidence" value="ECO:0007669"/>
    <property type="project" value="InterPro"/>
</dbReference>
<gene>
    <name evidence="3" type="ORF">E0L93_09760</name>
</gene>
<dbReference type="EMBL" id="SKBU01000016">
    <property type="protein sequence ID" value="TCJ16403.1"/>
    <property type="molecule type" value="Genomic_DNA"/>
</dbReference>
<accession>A0A4R1BGS4</accession>
<dbReference type="OrthoDB" id="4217976at2"/>
<comment type="caution">
    <text evidence="3">The sequence shown here is derived from an EMBL/GenBank/DDBJ whole genome shotgun (WGS) entry which is preliminary data.</text>
</comment>
<dbReference type="GO" id="GO:0016702">
    <property type="term" value="F:oxidoreductase activity, acting on single donors with incorporation of molecular oxygen, incorporation of two atoms of oxygen"/>
    <property type="evidence" value="ECO:0007669"/>
    <property type="project" value="InterPro"/>
</dbReference>
<dbReference type="InterPro" id="IPR014710">
    <property type="entry name" value="RmlC-like_jellyroll"/>
</dbReference>
<sequence length="177" mass="19856">MTFATNAERSELPPRLTLRAATFLTRLASDRTFLAARVLPLLGEAAGSESWYVAHRHDTPDGVSFQIFVWPPGSSTRIHDHSSWGAFCCAAGAVLEERYERLDDGSRPEYARLRVLWRRVWGRRDGVSTVLPYERGIHRVGNAGGRAAVSIHLYGPRAGDVDGRDYDPARDYVCDRR</sequence>
<keyword evidence="2" id="KW-0408">Iron</keyword>
<comment type="similarity">
    <text evidence="1">Belongs to the cysteine dioxygenase family.</text>
</comment>
<evidence type="ECO:0000256" key="2">
    <source>
        <dbReference type="PIRSR" id="PIRSR610300-51"/>
    </source>
</evidence>